<dbReference type="Proteomes" id="UP000485562">
    <property type="component" value="Unassembled WGS sequence"/>
</dbReference>
<dbReference type="InterPro" id="IPR011990">
    <property type="entry name" value="TPR-like_helical_dom_sf"/>
</dbReference>
<comment type="caution">
    <text evidence="1">The sequence shown here is derived from an EMBL/GenBank/DDBJ whole genome shotgun (WGS) entry which is preliminary data.</text>
</comment>
<dbReference type="SUPFAM" id="SSF48452">
    <property type="entry name" value="TPR-like"/>
    <property type="match status" value="1"/>
</dbReference>
<dbReference type="InterPro" id="IPR015943">
    <property type="entry name" value="WD40/YVTN_repeat-like_dom_sf"/>
</dbReference>
<dbReference type="AlphaFoldDB" id="A0A1V6C539"/>
<reference evidence="1" key="1">
    <citation type="submission" date="2017-02" db="EMBL/GenBank/DDBJ databases">
        <title>Delving into the versatile metabolic prowess of the omnipresent phylum Bacteroidetes.</title>
        <authorList>
            <person name="Nobu M.K."/>
            <person name="Mei R."/>
            <person name="Narihiro T."/>
            <person name="Kuroda K."/>
            <person name="Liu W.-T."/>
        </authorList>
    </citation>
    <scope>NUCLEOTIDE SEQUENCE</scope>
    <source>
        <strain evidence="1">ADurb.Bin131</strain>
    </source>
</reference>
<dbReference type="Gene3D" id="2.130.10.10">
    <property type="entry name" value="YVTN repeat-like/Quinoprotein amine dehydrogenase"/>
    <property type="match status" value="2"/>
</dbReference>
<organism evidence="1">
    <name type="scientific">candidate division TA06 bacterium ADurb.Bin131</name>
    <dbReference type="NCBI Taxonomy" id="1852827"/>
    <lineage>
        <taxon>Bacteria</taxon>
        <taxon>Bacteria division TA06</taxon>
    </lineage>
</organism>
<dbReference type="InterPro" id="IPR011044">
    <property type="entry name" value="Quino_amine_DH_bsu"/>
</dbReference>
<dbReference type="SMART" id="SM00564">
    <property type="entry name" value="PQQ"/>
    <property type="match status" value="2"/>
</dbReference>
<protein>
    <submittedName>
        <fullName evidence="1">Uncharacterized protein</fullName>
    </submittedName>
</protein>
<dbReference type="InterPro" id="IPR018391">
    <property type="entry name" value="PQQ_b-propeller_rpt"/>
</dbReference>
<dbReference type="EMBL" id="MWDQ01000145">
    <property type="protein sequence ID" value="OQB72023.1"/>
    <property type="molecule type" value="Genomic_DNA"/>
</dbReference>
<accession>A0A1V6C539</accession>
<proteinExistence type="predicted"/>
<dbReference type="Gene3D" id="1.25.40.10">
    <property type="entry name" value="Tetratricopeptide repeat domain"/>
    <property type="match status" value="1"/>
</dbReference>
<name>A0A1V6C539_UNCT6</name>
<gene>
    <name evidence="1" type="ORF">BWX89_01499</name>
</gene>
<dbReference type="SMART" id="SM00320">
    <property type="entry name" value="WD40"/>
    <property type="match status" value="3"/>
</dbReference>
<dbReference type="InterPro" id="IPR001680">
    <property type="entry name" value="WD40_rpt"/>
</dbReference>
<dbReference type="SUPFAM" id="SSF50969">
    <property type="entry name" value="YVTN repeat-like/Quinoprotein amine dehydrogenase"/>
    <property type="match status" value="1"/>
</dbReference>
<sequence>MKKIFILAMMLILTAVSGNLWCQSWYTQNTELRSIFPSNIWTCIEKARDYYNSGDMELTEKFLRKAEQLTLAAEPFNPKNWPSHWPRTQEAIDIIRYAPPSAYIYRILGDYAYERSRPKEAIKYIKMYLNLSYIPDAAYLYKLGNIFESEGLYSQAINTYQELLRCIDARNVHNRAPSLSTINQRIRILNARIEPQVVLILDMRLQDLPDYLQNAGSVFKEKVSGLGKQYIVVSDQVLDKTLAEQILTRKDIINDIEERAKIASLLNVKYILEPFTVKIENMYIFQVRVYRAGQKDPVETYEYKSENYEFLPNFFERFFIQFQGEQIPDALLIPENSYQWTFETSDLVTDIAVSKNGNSIIAGCSDGRVYIFSRSGRIQGTFKEPDEIVRVAISPDGKFVAWASLGGRICLAENLRIVYQSKVKNLVRAISISENGKFWVYAINEKIFFLDKKGEVFWDRSVSDWVKNMRISADGNWVVAGTTTGQLVLYNGEGNIAWSKNLGSQIENIRFSPEIENISACVKNNIVYVFSISGVETLRFTLGDDVRFLSFNQDILDSVCGIWNRWYYFPDKERKKIWYYQIDKSVRVADSASVVNFYSLGKGKNILTYNVIWK</sequence>
<dbReference type="Pfam" id="PF00400">
    <property type="entry name" value="WD40"/>
    <property type="match status" value="1"/>
</dbReference>
<evidence type="ECO:0000313" key="1">
    <source>
        <dbReference type="EMBL" id="OQB72023.1"/>
    </source>
</evidence>